<evidence type="ECO:0000313" key="1">
    <source>
        <dbReference type="EMBL" id="KKL87118.1"/>
    </source>
</evidence>
<dbReference type="AlphaFoldDB" id="A0A0F9FLG4"/>
<protein>
    <submittedName>
        <fullName evidence="1">Uncharacterized protein</fullName>
    </submittedName>
</protein>
<dbReference type="EMBL" id="LAZR01020924">
    <property type="protein sequence ID" value="KKL87118.1"/>
    <property type="molecule type" value="Genomic_DNA"/>
</dbReference>
<feature type="non-terminal residue" evidence="1">
    <location>
        <position position="1"/>
    </location>
</feature>
<gene>
    <name evidence="1" type="ORF">LCGC14_1937880</name>
</gene>
<sequence length="37" mass="4037">LLRDGEPELMYGLLTHLCLSHEEVLAVLCIEETGAPA</sequence>
<accession>A0A0F9FLG4</accession>
<comment type="caution">
    <text evidence="1">The sequence shown here is derived from an EMBL/GenBank/DDBJ whole genome shotgun (WGS) entry which is preliminary data.</text>
</comment>
<name>A0A0F9FLG4_9ZZZZ</name>
<organism evidence="1">
    <name type="scientific">marine sediment metagenome</name>
    <dbReference type="NCBI Taxonomy" id="412755"/>
    <lineage>
        <taxon>unclassified sequences</taxon>
        <taxon>metagenomes</taxon>
        <taxon>ecological metagenomes</taxon>
    </lineage>
</organism>
<reference evidence="1" key="1">
    <citation type="journal article" date="2015" name="Nature">
        <title>Complex archaea that bridge the gap between prokaryotes and eukaryotes.</title>
        <authorList>
            <person name="Spang A."/>
            <person name="Saw J.H."/>
            <person name="Jorgensen S.L."/>
            <person name="Zaremba-Niedzwiedzka K."/>
            <person name="Martijn J."/>
            <person name="Lind A.E."/>
            <person name="van Eijk R."/>
            <person name="Schleper C."/>
            <person name="Guy L."/>
            <person name="Ettema T.J."/>
        </authorList>
    </citation>
    <scope>NUCLEOTIDE SEQUENCE</scope>
</reference>
<proteinExistence type="predicted"/>